<evidence type="ECO:0000313" key="4">
    <source>
        <dbReference type="EMBL" id="USG68091.1"/>
    </source>
</evidence>
<feature type="coiled-coil region" evidence="2">
    <location>
        <begin position="35"/>
        <end position="69"/>
    </location>
</feature>
<dbReference type="EMBL" id="CP098755">
    <property type="protein sequence ID" value="USG68091.1"/>
    <property type="molecule type" value="Genomic_DNA"/>
</dbReference>
<reference evidence="4" key="1">
    <citation type="submission" date="2022-06" db="EMBL/GenBank/DDBJ databases">
        <title>Genome sequencing of Brevibacillus sp. BB3-R1.</title>
        <authorList>
            <person name="Heo J."/>
            <person name="Lee D."/>
            <person name="Won M."/>
            <person name="Han B.-H."/>
            <person name="Hong S.-B."/>
            <person name="Kwon S.-W."/>
        </authorList>
    </citation>
    <scope>NUCLEOTIDE SEQUENCE</scope>
    <source>
        <strain evidence="4">BB3-R1</strain>
    </source>
</reference>
<dbReference type="SUPFAM" id="SSF82171">
    <property type="entry name" value="DPP6 N-terminal domain-like"/>
    <property type="match status" value="1"/>
</dbReference>
<dbReference type="RefSeq" id="WP_251875430.1">
    <property type="nucleotide sequence ID" value="NZ_CP098755.1"/>
</dbReference>
<organism evidence="4 5">
    <name type="scientific">Brevibacillus ruminantium</name>
    <dbReference type="NCBI Taxonomy" id="2950604"/>
    <lineage>
        <taxon>Bacteria</taxon>
        <taxon>Bacillati</taxon>
        <taxon>Bacillota</taxon>
        <taxon>Bacilli</taxon>
        <taxon>Bacillales</taxon>
        <taxon>Paenibacillaceae</taxon>
        <taxon>Brevibacillus</taxon>
    </lineage>
</organism>
<evidence type="ECO:0008006" key="6">
    <source>
        <dbReference type="Google" id="ProtNLM"/>
    </source>
</evidence>
<protein>
    <recommendedName>
        <fullName evidence="6">WD40 repeat domain-containing protein</fullName>
    </recommendedName>
</protein>
<dbReference type="PANTHER" id="PTHR36842:SF1">
    <property type="entry name" value="PROTEIN TOLB"/>
    <property type="match status" value="1"/>
</dbReference>
<keyword evidence="3" id="KW-0812">Transmembrane</keyword>
<dbReference type="Pfam" id="PF07676">
    <property type="entry name" value="PD40"/>
    <property type="match status" value="1"/>
</dbReference>
<evidence type="ECO:0000256" key="1">
    <source>
        <dbReference type="ARBA" id="ARBA00009820"/>
    </source>
</evidence>
<gene>
    <name evidence="4" type="ORF">NDK47_12740</name>
</gene>
<accession>A0ABY4WLR6</accession>
<dbReference type="InterPro" id="IPR011659">
    <property type="entry name" value="WD40"/>
</dbReference>
<keyword evidence="3" id="KW-0472">Membrane</keyword>
<dbReference type="Proteomes" id="UP001056500">
    <property type="component" value="Chromosome"/>
</dbReference>
<evidence type="ECO:0000256" key="2">
    <source>
        <dbReference type="SAM" id="Coils"/>
    </source>
</evidence>
<keyword evidence="2" id="KW-0175">Coiled coil</keyword>
<dbReference type="InterPro" id="IPR011042">
    <property type="entry name" value="6-blade_b-propeller_TolB-like"/>
</dbReference>
<dbReference type="Gene3D" id="2.120.10.30">
    <property type="entry name" value="TolB, C-terminal domain"/>
    <property type="match status" value="1"/>
</dbReference>
<evidence type="ECO:0000256" key="3">
    <source>
        <dbReference type="SAM" id="Phobius"/>
    </source>
</evidence>
<keyword evidence="3" id="KW-1133">Transmembrane helix</keyword>
<proteinExistence type="inferred from homology"/>
<dbReference type="Gene3D" id="2.120.10.60">
    <property type="entry name" value="Tricorn protease N-terminal domain"/>
    <property type="match status" value="1"/>
</dbReference>
<name>A0ABY4WLR6_9BACL</name>
<evidence type="ECO:0000313" key="5">
    <source>
        <dbReference type="Proteomes" id="UP001056500"/>
    </source>
</evidence>
<feature type="transmembrane region" description="Helical" evidence="3">
    <location>
        <begin position="71"/>
        <end position="91"/>
    </location>
</feature>
<comment type="similarity">
    <text evidence="1">Belongs to the TolB family.</text>
</comment>
<sequence length="358" mass="40221">MRDQERFPIPGNDEGTIAQLLSHLQQLRRAVPVNYILKEKLKKQLMQRIAEMEQERKRLQQKEKGSKLKRLWLTAGGGVILLALSLYFGVWSSDVPSVQQYELLTLASDADGAIVGLNPDGSKIAYIADKTKVRMISLQEEKSKEALVLPATSGTYTAVSWSNGGKQLAVTELVDGFSRLWIVDLADKDRPVSKRLLKEERGVTYTSPSWSQYDESIAYTRRTSDGVEEIWVSSTIAMRDWKLVEGTQPEWSPDGRLLAFVKKEQVHVLEVRSGEVKQLEAGTWPSWNETNSVTFTTPNGKINQVQLGDASSESKVIPVRRLSEGELLKAKWSLDRKHLLLAQKRKGESTVTISIASR</sequence>
<keyword evidence="5" id="KW-1185">Reference proteome</keyword>
<dbReference type="PANTHER" id="PTHR36842">
    <property type="entry name" value="PROTEIN TOLB HOMOLOG"/>
    <property type="match status" value="1"/>
</dbReference>